<sequence>MDWILLIISLPTENTSLRMRVWRGLKAAGAAVLRDGVYLLPRRSPCREILAGIAQDIVKVGGSARILTVEEPVDVNFRSLFERGADFAVLVEEVALLRQSLSANHAGDAQKQCRKLRKQFAQLQAIDFFPGQAQAQAERALSLLERDIARALSADEPQAMDVDILQLEIADYQGRRWATRRRPKVDRLASAWLIRRFIDSGAVFLWLESPADCPADAIGFDFDGAAFSHVGALVSFEVLLASFAIEQPALQRIGGLVHFLDVGGIQPAEAIGVESVLNGLLGSVGDDDALLNLASAVFDGLYTAFKTQITGDNRV</sequence>
<proteinExistence type="predicted"/>
<protein>
    <submittedName>
        <fullName evidence="4">Chromate resistance protein</fullName>
    </submittedName>
</protein>
<organism evidence="4 5">
    <name type="scientific">Methylomonas subterranea</name>
    <dbReference type="NCBI Taxonomy" id="2952225"/>
    <lineage>
        <taxon>Bacteria</taxon>
        <taxon>Pseudomonadati</taxon>
        <taxon>Pseudomonadota</taxon>
        <taxon>Gammaproteobacteria</taxon>
        <taxon>Methylococcales</taxon>
        <taxon>Methylococcaceae</taxon>
        <taxon>Methylomonas</taxon>
    </lineage>
</organism>
<keyword evidence="1" id="KW-0175">Coiled coil</keyword>
<reference evidence="4 5" key="1">
    <citation type="submission" date="2022-07" db="EMBL/GenBank/DDBJ databases">
        <title>Methylomonas rivi sp. nov., Methylomonas rosea sp. nov., Methylomonas aureus sp. nov. and Methylomonas subterranea sp. nov., four novel methanotrophs isolated from a freshwater creek and the deep terrestrial subsurface.</title>
        <authorList>
            <person name="Abin C."/>
            <person name="Sankaranarayanan K."/>
            <person name="Garner C."/>
            <person name="Sindelar R."/>
            <person name="Kotary K."/>
            <person name="Garner R."/>
            <person name="Barclay S."/>
            <person name="Lawson P."/>
            <person name="Krumholz L."/>
        </authorList>
    </citation>
    <scope>NUCLEOTIDE SEQUENCE [LARGE SCALE GENOMIC DNA]</scope>
    <source>
        <strain evidence="4 5">SURF-2</strain>
    </source>
</reference>
<dbReference type="Pfam" id="PF09828">
    <property type="entry name" value="ChrB_C"/>
    <property type="match status" value="1"/>
</dbReference>
<dbReference type="Proteomes" id="UP001524499">
    <property type="component" value="Unassembled WGS sequence"/>
</dbReference>
<dbReference type="InterPro" id="IPR046858">
    <property type="entry name" value="ChrB_N"/>
</dbReference>
<feature type="domain" description="ChrB N-terminal" evidence="3">
    <location>
        <begin position="18"/>
        <end position="147"/>
    </location>
</feature>
<keyword evidence="5" id="KW-1185">Reference proteome</keyword>
<dbReference type="InterPro" id="IPR018634">
    <property type="entry name" value="ChrB_C"/>
</dbReference>
<feature type="coiled-coil region" evidence="1">
    <location>
        <begin position="106"/>
        <end position="154"/>
    </location>
</feature>
<comment type="caution">
    <text evidence="4">The sequence shown here is derived from an EMBL/GenBank/DDBJ whole genome shotgun (WGS) entry which is preliminary data.</text>
</comment>
<evidence type="ECO:0000256" key="1">
    <source>
        <dbReference type="SAM" id="Coils"/>
    </source>
</evidence>
<dbReference type="RefSeq" id="WP_256604273.1">
    <property type="nucleotide sequence ID" value="NZ_JANIBJ010000051.1"/>
</dbReference>
<dbReference type="Pfam" id="PF20229">
    <property type="entry name" value="ChrB_N"/>
    <property type="match status" value="1"/>
</dbReference>
<evidence type="ECO:0000313" key="5">
    <source>
        <dbReference type="Proteomes" id="UP001524499"/>
    </source>
</evidence>
<gene>
    <name evidence="4" type="ORF">NP590_18975</name>
</gene>
<evidence type="ECO:0000313" key="4">
    <source>
        <dbReference type="EMBL" id="MCQ8106199.1"/>
    </source>
</evidence>
<accession>A0ABT1TL49</accession>
<evidence type="ECO:0000259" key="2">
    <source>
        <dbReference type="Pfam" id="PF09828"/>
    </source>
</evidence>
<name>A0ABT1TL49_9GAMM</name>
<evidence type="ECO:0000259" key="3">
    <source>
        <dbReference type="Pfam" id="PF20229"/>
    </source>
</evidence>
<feature type="domain" description="ChrB C-terminal" evidence="2">
    <location>
        <begin position="177"/>
        <end position="304"/>
    </location>
</feature>
<dbReference type="EMBL" id="JANIBJ010000051">
    <property type="protein sequence ID" value="MCQ8106199.1"/>
    <property type="molecule type" value="Genomic_DNA"/>
</dbReference>